<dbReference type="Gene3D" id="3.40.50.150">
    <property type="entry name" value="Vaccinia Virus protein VP39"/>
    <property type="match status" value="1"/>
</dbReference>
<feature type="binding site" evidence="6">
    <location>
        <begin position="369"/>
        <end position="370"/>
    </location>
    <ligand>
        <name>S-adenosyl-L-methionine</name>
        <dbReference type="ChEBI" id="CHEBI:59789"/>
    </ligand>
</feature>
<dbReference type="GO" id="GO:0005829">
    <property type="term" value="C:cytosol"/>
    <property type="evidence" value="ECO:0007669"/>
    <property type="project" value="TreeGrafter"/>
</dbReference>
<dbReference type="InterPro" id="IPR025799">
    <property type="entry name" value="Arg_MeTrfase"/>
</dbReference>
<feature type="compositionally biased region" description="Low complexity" evidence="8">
    <location>
        <begin position="478"/>
        <end position="490"/>
    </location>
</feature>
<dbReference type="InterPro" id="IPR035247">
    <property type="entry name" value="PRMT5_TIM"/>
</dbReference>
<dbReference type="Pfam" id="PF17286">
    <property type="entry name" value="PRMT5_C"/>
    <property type="match status" value="1"/>
</dbReference>
<dbReference type="PANTHER" id="PTHR10738:SF0">
    <property type="entry name" value="PROTEIN ARGININE N-METHYLTRANSFERASE 5"/>
    <property type="match status" value="1"/>
</dbReference>
<feature type="domain" description="PRMT5 arginine-N-methyltransferase" evidence="9">
    <location>
        <begin position="251"/>
        <end position="409"/>
    </location>
</feature>
<reference evidence="12" key="1">
    <citation type="submission" date="2022-07" db="EMBL/GenBank/DDBJ databases">
        <title>Phylogenomic reconstructions and comparative analyses of Kickxellomycotina fungi.</title>
        <authorList>
            <person name="Reynolds N.K."/>
            <person name="Stajich J.E."/>
            <person name="Barry K."/>
            <person name="Grigoriev I.V."/>
            <person name="Crous P."/>
            <person name="Smith M.E."/>
        </authorList>
    </citation>
    <scope>NUCLEOTIDE SEQUENCE</scope>
    <source>
        <strain evidence="12">NBRC 105414</strain>
    </source>
</reference>
<feature type="binding site" evidence="6">
    <location>
        <position position="276"/>
    </location>
    <ligand>
        <name>S-adenosyl-L-methionine</name>
        <dbReference type="ChEBI" id="CHEBI:59789"/>
    </ligand>
</feature>
<dbReference type="SUPFAM" id="SSF53335">
    <property type="entry name" value="S-adenosyl-L-methionine-dependent methyltransferases"/>
    <property type="match status" value="1"/>
</dbReference>
<protein>
    <recommendedName>
        <fullName evidence="4">Protein arginine N-methyltransferase</fullName>
    </recommendedName>
</protein>
<evidence type="ECO:0000259" key="9">
    <source>
        <dbReference type="Pfam" id="PF05185"/>
    </source>
</evidence>
<dbReference type="Pfam" id="PF17285">
    <property type="entry name" value="PRMT5_TIM"/>
    <property type="match status" value="1"/>
</dbReference>
<evidence type="ECO:0000256" key="5">
    <source>
        <dbReference type="PIRSR" id="PIRSR015894-1"/>
    </source>
</evidence>
<feature type="active site" description="Proton donor/acceptor" evidence="5">
    <location>
        <position position="385"/>
    </location>
</feature>
<feature type="region of interest" description="Disordered" evidence="8">
    <location>
        <begin position="469"/>
        <end position="490"/>
    </location>
</feature>
<dbReference type="Proteomes" id="UP001140217">
    <property type="component" value="Unassembled WGS sequence"/>
</dbReference>
<dbReference type="EMBL" id="JANBUL010000006">
    <property type="protein sequence ID" value="KAJ2785889.1"/>
    <property type="molecule type" value="Genomic_DNA"/>
</dbReference>
<feature type="active site" description="Proton donor/acceptor" evidence="5">
    <location>
        <position position="394"/>
    </location>
</feature>
<feature type="binding site" evidence="6">
    <location>
        <position position="342"/>
    </location>
    <ligand>
        <name>S-adenosyl-L-methionine</name>
        <dbReference type="ChEBI" id="CHEBI:59789"/>
    </ligand>
</feature>
<evidence type="ECO:0000256" key="1">
    <source>
        <dbReference type="ARBA" id="ARBA00022603"/>
    </source>
</evidence>
<gene>
    <name evidence="12" type="ORF">H4R18_000278</name>
</gene>
<feature type="binding site" evidence="6">
    <location>
        <begin position="285"/>
        <end position="286"/>
    </location>
    <ligand>
        <name>S-adenosyl-L-methionine</name>
        <dbReference type="ChEBI" id="CHEBI:59789"/>
    </ligand>
</feature>
<dbReference type="PROSITE" id="PS51678">
    <property type="entry name" value="SAM_MT_PRMT"/>
    <property type="match status" value="1"/>
</dbReference>
<name>A0A9W8LME6_9FUNG</name>
<organism evidence="12 13">
    <name type="scientific">Coemansia javaensis</name>
    <dbReference type="NCBI Taxonomy" id="2761396"/>
    <lineage>
        <taxon>Eukaryota</taxon>
        <taxon>Fungi</taxon>
        <taxon>Fungi incertae sedis</taxon>
        <taxon>Zoopagomycota</taxon>
        <taxon>Kickxellomycotina</taxon>
        <taxon>Kickxellomycetes</taxon>
        <taxon>Kickxellales</taxon>
        <taxon>Kickxellaceae</taxon>
        <taxon>Coemansia</taxon>
    </lineage>
</organism>
<evidence type="ECO:0000256" key="4">
    <source>
        <dbReference type="PIRNR" id="PIRNR015894"/>
    </source>
</evidence>
<feature type="domain" description="PRMT5 TIM barrel" evidence="10">
    <location>
        <begin position="82"/>
        <end position="239"/>
    </location>
</feature>
<dbReference type="InterPro" id="IPR029063">
    <property type="entry name" value="SAM-dependent_MTases_sf"/>
</dbReference>
<dbReference type="Gene3D" id="3.20.20.150">
    <property type="entry name" value="Divalent-metal-dependent TIM barrel enzymes"/>
    <property type="match status" value="1"/>
</dbReference>
<sequence length="600" mass="64144">MPRDRVSVGIEPARDDDAPDADAFVAGAIARAGADFAVLPIARPGRGAAAVRRGHFALDDLAVRSAESSYCVLGKLSPQPAALVEMELAYGAYVGLRGVVAPPIASGGDAADYARALCAQLPSQPVLVRVRLAAPGAWQQWNRLRLLCAHSPQLQVLLELDPGSAPGPDADPDADPLGQWRAEPVRVVVLPAQMFVANAGGYPVLRVRHQQAVARWMDFGAALAVLGGTADHVQYLRHLASARPERDPASAASDEYRDVLQAPLQPLMDHLDSVTYETFELDAPKYEHYEEAMARAIAAAAAAPRPQRVVLMVVGAGRGPLVGRALHAARRCDVDVDVVALEKNPSAMAELQRKNAALWGGAVTLVHADMRAWSPERRADILVSELLGSFGDNELSPECLDGALARLAAPGCVCIPHRYTAYVAPLSSTALFCRAREHSGQHGLETPYVVNIHAAAVLAAEQEAWSFRHGPPADNAESADGSAAPADHAAPADNQRSCAVSFAVRGPSLVHGIAGYFDAELYPGVELSTRPATHTPGMHSWFPMFFPIKQPLAVAAGDAVVVRMWRRTAGTRTWYEWCVETPRGPSEIHNISGRESWIGH</sequence>
<keyword evidence="1 4" id="KW-0489">Methyltransferase</keyword>
<evidence type="ECO:0000256" key="8">
    <source>
        <dbReference type="SAM" id="MobiDB-lite"/>
    </source>
</evidence>
<dbReference type="AlphaFoldDB" id="A0A9W8LME6"/>
<dbReference type="InterPro" id="IPR035248">
    <property type="entry name" value="PRMT5_C"/>
</dbReference>
<evidence type="ECO:0000259" key="10">
    <source>
        <dbReference type="Pfam" id="PF17285"/>
    </source>
</evidence>
<dbReference type="Gene3D" id="2.70.160.11">
    <property type="entry name" value="Hnrnp arginine n-methyltransferase1"/>
    <property type="match status" value="1"/>
</dbReference>
<dbReference type="PANTHER" id="PTHR10738">
    <property type="entry name" value="PROTEIN ARGININE N-METHYLTRANSFERASE 5"/>
    <property type="match status" value="1"/>
</dbReference>
<evidence type="ECO:0000259" key="11">
    <source>
        <dbReference type="Pfam" id="PF17286"/>
    </source>
</evidence>
<feature type="domain" description="PRMT5 oligomerisation" evidence="11">
    <location>
        <begin position="419"/>
        <end position="598"/>
    </location>
</feature>
<accession>A0A9W8LME6</accession>
<dbReference type="InterPro" id="IPR035075">
    <property type="entry name" value="PRMT5"/>
</dbReference>
<evidence type="ECO:0000256" key="7">
    <source>
        <dbReference type="PIRSR" id="PIRSR015894-3"/>
    </source>
</evidence>
<dbReference type="GO" id="GO:0032259">
    <property type="term" value="P:methylation"/>
    <property type="evidence" value="ECO:0007669"/>
    <property type="project" value="UniProtKB-KW"/>
</dbReference>
<dbReference type="PIRSF" id="PIRSF015894">
    <property type="entry name" value="Skb1_MeTrfase"/>
    <property type="match status" value="1"/>
</dbReference>
<dbReference type="GO" id="GO:0016274">
    <property type="term" value="F:protein-arginine N-methyltransferase activity"/>
    <property type="evidence" value="ECO:0007669"/>
    <property type="project" value="InterPro"/>
</dbReference>
<dbReference type="GO" id="GO:0005634">
    <property type="term" value="C:nucleus"/>
    <property type="evidence" value="ECO:0007669"/>
    <property type="project" value="TreeGrafter"/>
</dbReference>
<dbReference type="CDD" id="cd02440">
    <property type="entry name" value="AdoMet_MTases"/>
    <property type="match status" value="1"/>
</dbReference>
<keyword evidence="2 4" id="KW-0808">Transferase</keyword>
<feature type="site" description="Critical for specifying symmetric addition of methyl groups" evidence="7">
    <location>
        <position position="279"/>
    </location>
</feature>
<dbReference type="Pfam" id="PF05185">
    <property type="entry name" value="PRMT5"/>
    <property type="match status" value="1"/>
</dbReference>
<evidence type="ECO:0000313" key="12">
    <source>
        <dbReference type="EMBL" id="KAJ2785889.1"/>
    </source>
</evidence>
<dbReference type="GO" id="GO:0006355">
    <property type="term" value="P:regulation of DNA-templated transcription"/>
    <property type="evidence" value="ECO:0007669"/>
    <property type="project" value="TreeGrafter"/>
</dbReference>
<evidence type="ECO:0000256" key="3">
    <source>
        <dbReference type="ARBA" id="ARBA00022691"/>
    </source>
</evidence>
<keyword evidence="3 4" id="KW-0949">S-adenosyl-L-methionine</keyword>
<dbReference type="InterPro" id="IPR007857">
    <property type="entry name" value="Arg_MeTrfase_PRMT5"/>
</dbReference>
<comment type="caution">
    <text evidence="12">The sequence shown here is derived from an EMBL/GenBank/DDBJ whole genome shotgun (WGS) entry which is preliminary data.</text>
</comment>
<keyword evidence="13" id="KW-1185">Reference proteome</keyword>
<evidence type="ECO:0000313" key="13">
    <source>
        <dbReference type="Proteomes" id="UP001140217"/>
    </source>
</evidence>
<proteinExistence type="inferred from homology"/>
<evidence type="ECO:0000256" key="2">
    <source>
        <dbReference type="ARBA" id="ARBA00022679"/>
    </source>
</evidence>
<evidence type="ECO:0000256" key="6">
    <source>
        <dbReference type="PIRSR" id="PIRSR015894-2"/>
    </source>
</evidence>
<dbReference type="OrthoDB" id="1368803at2759"/>
<comment type="similarity">
    <text evidence="4">Belongs to the class I-like SAM-binding methyltransferase superfamily.</text>
</comment>